<evidence type="ECO:0000313" key="2">
    <source>
        <dbReference type="Proteomes" id="UP000002549"/>
    </source>
</evidence>
<dbReference type="KEGG" id="vg:2559593"/>
<proteinExistence type="predicted"/>
<dbReference type="RefSeq" id="NP_918973.1">
    <property type="nucleotide sequence ID" value="NC_005091.2"/>
</dbReference>
<reference evidence="1" key="1">
    <citation type="submission" date="2006-02" db="EMBL/GenBank/DDBJ databases">
        <title>Complete nucleotide sequence of BcepNazgul, a novel soil phage of Burkholderia cepacia genomovar VII.</title>
        <authorList>
            <person name="Summer E.J."/>
            <person name="Peek M.L."/>
            <person name="Haliburton J.R."/>
            <person name="Hall E."/>
            <person name="Heusinkveld K."/>
            <person name="Simser J."/>
            <person name="No E.G."/>
            <person name="Gonzalez C.F."/>
            <person name="Young R.F."/>
        </authorList>
    </citation>
    <scope>NUCLEOTIDE SEQUENCE [LARGE SCALE GENOMIC DNA]</scope>
</reference>
<organism evidence="1 2">
    <name type="scientific">Burkholderia phage BcepNazgul</name>
    <dbReference type="NCBI Taxonomy" id="242861"/>
    <lineage>
        <taxon>Viruses</taxon>
        <taxon>Duplodnaviria</taxon>
        <taxon>Heunggongvirae</taxon>
        <taxon>Uroviricota</taxon>
        <taxon>Caudoviricetes</taxon>
        <taxon>Casjensviridae</taxon>
        <taxon>Nazgulvirus</taxon>
        <taxon>Nazgulvirus bcepnazgul</taxon>
        <taxon>Burkholderia virus BcepNazgul</taxon>
    </lineage>
</organism>
<dbReference type="EMBL" id="AY357582">
    <property type="protein sequence ID" value="AAQ63340.1"/>
    <property type="molecule type" value="Genomic_DNA"/>
</dbReference>
<name>Q6UYK1_9CAUD</name>
<dbReference type="GeneID" id="2559593"/>
<sequence length="146" mass="16599">MVKLMTAARFEVTSYRPSTASGSARIPRILNLFARGQRMNATTNNTDQTAHITDKSRIDIKMAITVLVACGSTIGWVANYVGDIRDRARESATQIQFMKEDIKRIDTNQTKVQQDVREDLRRIEDKLDRAINDRNADNASVRKWAK</sequence>
<evidence type="ECO:0000313" key="1">
    <source>
        <dbReference type="EMBL" id="AAQ63340.1"/>
    </source>
</evidence>
<gene>
    <name evidence="1" type="ORF">Nazgul40</name>
</gene>
<dbReference type="Proteomes" id="UP000002549">
    <property type="component" value="Segment"/>
</dbReference>
<keyword evidence="2" id="KW-1185">Reference proteome</keyword>
<protein>
    <submittedName>
        <fullName evidence="1">Uncharacterized protein</fullName>
    </submittedName>
</protein>
<accession>Q6UYK1</accession>